<feature type="domain" description="Zn(2)-C6 fungal-type" evidence="3">
    <location>
        <begin position="33"/>
        <end position="63"/>
    </location>
</feature>
<dbReference type="PANTHER" id="PTHR47657:SF7">
    <property type="entry name" value="STEROL REGULATORY ELEMENT-BINDING PROTEIN ECM22"/>
    <property type="match status" value="1"/>
</dbReference>
<sequence>MFSTGTSGDGNTAIERPDKPYYPKRPHQKSRKGCRNCKKRKVKCDEGRPFCKNCRVRGDACAYLDPSAAAALSSSSSSSAPVTSPGPGSSSLAPRSPAESTLIHSRPSFSPSPQAAYDPDGFSFNDLSSPTTAANAVAVVDEPLFIPEGRNVTDLKLLWFYSRVTYTSFNTNAGRAHPIDQVLQVKIVEHAFSSPFLMNCVLGLSAMHIQHLGQTSLMKISPMVTNFYRATAIEGYRKAIQAADPQSFPALLACSLLLTALVSGAFREDEHYTPLYVLDWINVWRGIGAIIELTRPAAMYQSGLEMLFFRPPINLDASARHVPGNLLFMVTRIRPGDEDEPYTEVYYETLKYLGSLYGELLNGFSPILDLRIVTFYTFLPSVFIELARKKRPRALIIVAHHLAFTKLIGHVWWMEGISDREIRNISNTIGPRWRSEINVPMIAAALTDKEAICKLLLDNHYWQPPPGDKFGKDRDPRAKELAFVDDEGRTVGFVQEAERFVLSPSSSSDSSSETHSDADPRWTLRSLTDSLHVVGQMMPE</sequence>
<dbReference type="CDD" id="cd00067">
    <property type="entry name" value="GAL4"/>
    <property type="match status" value="1"/>
</dbReference>
<dbReference type="GO" id="GO:0008270">
    <property type="term" value="F:zinc ion binding"/>
    <property type="evidence" value="ECO:0007669"/>
    <property type="project" value="InterPro"/>
</dbReference>
<dbReference type="SUPFAM" id="SSF57701">
    <property type="entry name" value="Zn2/Cys6 DNA-binding domain"/>
    <property type="match status" value="1"/>
</dbReference>
<evidence type="ECO:0000259" key="3">
    <source>
        <dbReference type="PROSITE" id="PS50048"/>
    </source>
</evidence>
<keyword evidence="5" id="KW-1185">Reference proteome</keyword>
<dbReference type="InterPro" id="IPR052400">
    <property type="entry name" value="Zn2-C6_fungal_TF"/>
</dbReference>
<dbReference type="EMBL" id="MU853752">
    <property type="protein sequence ID" value="KAK3946287.1"/>
    <property type="molecule type" value="Genomic_DNA"/>
</dbReference>
<gene>
    <name evidence="4" type="ORF">QBC46DRAFT_369416</name>
</gene>
<dbReference type="GO" id="GO:0000981">
    <property type="term" value="F:DNA-binding transcription factor activity, RNA polymerase II-specific"/>
    <property type="evidence" value="ECO:0007669"/>
    <property type="project" value="InterPro"/>
</dbReference>
<feature type="region of interest" description="Disordered" evidence="2">
    <location>
        <begin position="73"/>
        <end position="114"/>
    </location>
</feature>
<evidence type="ECO:0000256" key="1">
    <source>
        <dbReference type="ARBA" id="ARBA00023242"/>
    </source>
</evidence>
<proteinExistence type="predicted"/>
<reference evidence="5" key="1">
    <citation type="journal article" date="2023" name="Mol. Phylogenet. Evol.">
        <title>Genome-scale phylogeny and comparative genomics of the fungal order Sordariales.</title>
        <authorList>
            <person name="Hensen N."/>
            <person name="Bonometti L."/>
            <person name="Westerberg I."/>
            <person name="Brannstrom I.O."/>
            <person name="Guillou S."/>
            <person name="Cros-Aarteil S."/>
            <person name="Calhoun S."/>
            <person name="Haridas S."/>
            <person name="Kuo A."/>
            <person name="Mondo S."/>
            <person name="Pangilinan J."/>
            <person name="Riley R."/>
            <person name="LaButti K."/>
            <person name="Andreopoulos B."/>
            <person name="Lipzen A."/>
            <person name="Chen C."/>
            <person name="Yan M."/>
            <person name="Daum C."/>
            <person name="Ng V."/>
            <person name="Clum A."/>
            <person name="Steindorff A."/>
            <person name="Ohm R.A."/>
            <person name="Martin F."/>
            <person name="Silar P."/>
            <person name="Natvig D.O."/>
            <person name="Lalanne C."/>
            <person name="Gautier V."/>
            <person name="Ament-Velasquez S.L."/>
            <person name="Kruys A."/>
            <person name="Hutchinson M.I."/>
            <person name="Powell A.J."/>
            <person name="Barry K."/>
            <person name="Miller A.N."/>
            <person name="Grigoriev I.V."/>
            <person name="Debuchy R."/>
            <person name="Gladieux P."/>
            <person name="Hiltunen Thoren M."/>
            <person name="Johannesson H."/>
        </authorList>
    </citation>
    <scope>NUCLEOTIDE SEQUENCE [LARGE SCALE GENOMIC DNA]</scope>
    <source>
        <strain evidence="5">CBS 340.73</strain>
    </source>
</reference>
<accession>A0AAN6NMC9</accession>
<organism evidence="4 5">
    <name type="scientific">Diplogelasinospora grovesii</name>
    <dbReference type="NCBI Taxonomy" id="303347"/>
    <lineage>
        <taxon>Eukaryota</taxon>
        <taxon>Fungi</taxon>
        <taxon>Dikarya</taxon>
        <taxon>Ascomycota</taxon>
        <taxon>Pezizomycotina</taxon>
        <taxon>Sordariomycetes</taxon>
        <taxon>Sordariomycetidae</taxon>
        <taxon>Sordariales</taxon>
        <taxon>Diplogelasinosporaceae</taxon>
        <taxon>Diplogelasinospora</taxon>
    </lineage>
</organism>
<feature type="compositionally biased region" description="Polar residues" evidence="2">
    <location>
        <begin position="98"/>
        <end position="113"/>
    </location>
</feature>
<dbReference type="InterPro" id="IPR001138">
    <property type="entry name" value="Zn2Cys6_DnaBD"/>
</dbReference>
<protein>
    <recommendedName>
        <fullName evidence="3">Zn(2)-C6 fungal-type domain-containing protein</fullName>
    </recommendedName>
</protein>
<dbReference type="Gene3D" id="4.10.240.10">
    <property type="entry name" value="Zn(2)-C6 fungal-type DNA-binding domain"/>
    <property type="match status" value="1"/>
</dbReference>
<feature type="compositionally biased region" description="Polar residues" evidence="2">
    <location>
        <begin position="1"/>
        <end position="10"/>
    </location>
</feature>
<dbReference type="AlphaFoldDB" id="A0AAN6NMC9"/>
<dbReference type="PROSITE" id="PS50048">
    <property type="entry name" value="ZN2_CY6_FUNGAL_2"/>
    <property type="match status" value="1"/>
</dbReference>
<evidence type="ECO:0000313" key="4">
    <source>
        <dbReference type="EMBL" id="KAK3946287.1"/>
    </source>
</evidence>
<feature type="compositionally biased region" description="Low complexity" evidence="2">
    <location>
        <begin position="73"/>
        <end position="91"/>
    </location>
</feature>
<dbReference type="Pfam" id="PF00172">
    <property type="entry name" value="Zn_clus"/>
    <property type="match status" value="1"/>
</dbReference>
<dbReference type="InterPro" id="IPR036864">
    <property type="entry name" value="Zn2-C6_fun-type_DNA-bd_sf"/>
</dbReference>
<feature type="compositionally biased region" description="Basic residues" evidence="2">
    <location>
        <begin position="22"/>
        <end position="35"/>
    </location>
</feature>
<feature type="region of interest" description="Disordered" evidence="2">
    <location>
        <begin position="502"/>
        <end position="522"/>
    </location>
</feature>
<feature type="region of interest" description="Disordered" evidence="2">
    <location>
        <begin position="1"/>
        <end position="35"/>
    </location>
</feature>
<comment type="caution">
    <text evidence="4">The sequence shown here is derived from an EMBL/GenBank/DDBJ whole genome shotgun (WGS) entry which is preliminary data.</text>
</comment>
<keyword evidence="1" id="KW-0539">Nucleus</keyword>
<evidence type="ECO:0000256" key="2">
    <source>
        <dbReference type="SAM" id="MobiDB-lite"/>
    </source>
</evidence>
<dbReference type="PROSITE" id="PS00463">
    <property type="entry name" value="ZN2_CY6_FUNGAL_1"/>
    <property type="match status" value="1"/>
</dbReference>
<evidence type="ECO:0000313" key="5">
    <source>
        <dbReference type="Proteomes" id="UP001303473"/>
    </source>
</evidence>
<dbReference type="PANTHER" id="PTHR47657">
    <property type="entry name" value="STEROL REGULATORY ELEMENT-BINDING PROTEIN ECM22"/>
    <property type="match status" value="1"/>
</dbReference>
<feature type="compositionally biased region" description="Basic and acidic residues" evidence="2">
    <location>
        <begin position="512"/>
        <end position="522"/>
    </location>
</feature>
<dbReference type="SMART" id="SM00066">
    <property type="entry name" value="GAL4"/>
    <property type="match status" value="1"/>
</dbReference>
<name>A0AAN6NMC9_9PEZI</name>
<dbReference type="Proteomes" id="UP001303473">
    <property type="component" value="Unassembled WGS sequence"/>
</dbReference>